<evidence type="ECO:0000259" key="9">
    <source>
        <dbReference type="Pfam" id="PF03458"/>
    </source>
</evidence>
<proteinExistence type="inferred from homology"/>
<comment type="subcellular location">
    <subcellularLocation>
        <location evidence="1">Cell membrane</location>
        <topology evidence="1">Multi-pass membrane protein</topology>
    </subcellularLocation>
</comment>
<dbReference type="GO" id="GO:0005886">
    <property type="term" value="C:plasma membrane"/>
    <property type="evidence" value="ECO:0007669"/>
    <property type="project" value="UniProtKB-SubCell"/>
</dbReference>
<evidence type="ECO:0000256" key="6">
    <source>
        <dbReference type="ARBA" id="ARBA00023136"/>
    </source>
</evidence>
<evidence type="ECO:0000256" key="7">
    <source>
        <dbReference type="SAM" id="MobiDB-lite"/>
    </source>
</evidence>
<evidence type="ECO:0000256" key="4">
    <source>
        <dbReference type="ARBA" id="ARBA00022692"/>
    </source>
</evidence>
<feature type="compositionally biased region" description="Low complexity" evidence="7">
    <location>
        <begin position="294"/>
        <end position="305"/>
    </location>
</feature>
<organism evidence="10 11">
    <name type="scientific">Actinobaculum massiliense ACS-171-V-Col2</name>
    <dbReference type="NCBI Taxonomy" id="883066"/>
    <lineage>
        <taxon>Bacteria</taxon>
        <taxon>Bacillati</taxon>
        <taxon>Actinomycetota</taxon>
        <taxon>Actinomycetes</taxon>
        <taxon>Actinomycetales</taxon>
        <taxon>Actinomycetaceae</taxon>
        <taxon>Actinobaculum</taxon>
    </lineage>
</organism>
<dbReference type="AlphaFoldDB" id="K9EJ78"/>
<dbReference type="Pfam" id="PF03458">
    <property type="entry name" value="Gly_transporter"/>
    <property type="match status" value="2"/>
</dbReference>
<dbReference type="HOGENOM" id="CLU_064906_0_1_11"/>
<gene>
    <name evidence="10" type="ORF">HMPREF9233_00653</name>
</gene>
<dbReference type="Proteomes" id="UP000009888">
    <property type="component" value="Unassembled WGS sequence"/>
</dbReference>
<keyword evidence="11" id="KW-1185">Reference proteome</keyword>
<feature type="compositionally biased region" description="Polar residues" evidence="7">
    <location>
        <begin position="260"/>
        <end position="269"/>
    </location>
</feature>
<accession>K9EJ78</accession>
<keyword evidence="5 8" id="KW-1133">Transmembrane helix</keyword>
<evidence type="ECO:0000256" key="5">
    <source>
        <dbReference type="ARBA" id="ARBA00022989"/>
    </source>
</evidence>
<feature type="compositionally biased region" description="Basic and acidic residues" evidence="7">
    <location>
        <begin position="238"/>
        <end position="250"/>
    </location>
</feature>
<protein>
    <recommendedName>
        <fullName evidence="9">Glycine transporter domain-containing protein</fullName>
    </recommendedName>
</protein>
<name>K9EJ78_9ACTO</name>
<comment type="similarity">
    <text evidence="2">Belongs to the UPF0126 family.</text>
</comment>
<evidence type="ECO:0000256" key="3">
    <source>
        <dbReference type="ARBA" id="ARBA00022475"/>
    </source>
</evidence>
<evidence type="ECO:0000256" key="1">
    <source>
        <dbReference type="ARBA" id="ARBA00004651"/>
    </source>
</evidence>
<feature type="transmembrane region" description="Helical" evidence="8">
    <location>
        <begin position="12"/>
        <end position="32"/>
    </location>
</feature>
<feature type="region of interest" description="Disordered" evidence="7">
    <location>
        <begin position="238"/>
        <end position="305"/>
    </location>
</feature>
<evidence type="ECO:0000256" key="2">
    <source>
        <dbReference type="ARBA" id="ARBA00008193"/>
    </source>
</evidence>
<feature type="domain" description="Glycine transporter" evidence="9">
    <location>
        <begin position="15"/>
        <end position="93"/>
    </location>
</feature>
<dbReference type="InterPro" id="IPR005115">
    <property type="entry name" value="Gly_transporter"/>
</dbReference>
<feature type="transmembrane region" description="Helical" evidence="8">
    <location>
        <begin position="163"/>
        <end position="181"/>
    </location>
</feature>
<evidence type="ECO:0000256" key="8">
    <source>
        <dbReference type="SAM" id="Phobius"/>
    </source>
</evidence>
<comment type="caution">
    <text evidence="10">The sequence shown here is derived from an EMBL/GenBank/DDBJ whole genome shotgun (WGS) entry which is preliminary data.</text>
</comment>
<dbReference type="eggNOG" id="COG2860">
    <property type="taxonomic scope" value="Bacteria"/>
</dbReference>
<feature type="transmembrane region" description="Helical" evidence="8">
    <location>
        <begin position="76"/>
        <end position="93"/>
    </location>
</feature>
<dbReference type="PANTHER" id="PTHR30506">
    <property type="entry name" value="INNER MEMBRANE PROTEIN"/>
    <property type="match status" value="1"/>
</dbReference>
<dbReference type="PANTHER" id="PTHR30506:SF3">
    <property type="entry name" value="UPF0126 INNER MEMBRANE PROTEIN YADS-RELATED"/>
    <property type="match status" value="1"/>
</dbReference>
<sequence length="305" mass="32598">MVIDLADLYPYVFNTLDIGGVFVAAILGGMVAREKNFDAVGFVVVSIMTALAGGMIRDVLIGNGPNLQQAPVALTNPFYLPMAFAGAAVAYLLRLRGKWIRRAMTAMDAFVIGVWSATGVMKTLDAGFSYVAAVAMGVVTAVGGGMVRDIAVGRTPGIFGGNPLYATAALIGTIPASLFWFWHMPTIGMVVTTLLTGGIAVVARLRGWVLPANQDYSVNDTLSKVSSSLTARMSFLRSEEHKQQVREERKRHATRRRNQSKLSLRQLAQQRKGRVDGANGNESNDASRVKNLQSDDAASSAGSGE</sequence>
<dbReference type="EMBL" id="AGWL01000002">
    <property type="protein sequence ID" value="EKU95866.1"/>
    <property type="molecule type" value="Genomic_DNA"/>
</dbReference>
<dbReference type="PATRIC" id="fig|883066.3.peg.671"/>
<feature type="compositionally biased region" description="Polar residues" evidence="7">
    <location>
        <begin position="280"/>
        <end position="292"/>
    </location>
</feature>
<feature type="transmembrane region" description="Helical" evidence="8">
    <location>
        <begin position="130"/>
        <end position="151"/>
    </location>
</feature>
<feature type="domain" description="Glycine transporter" evidence="9">
    <location>
        <begin position="106"/>
        <end position="179"/>
    </location>
</feature>
<keyword evidence="3" id="KW-1003">Cell membrane</keyword>
<evidence type="ECO:0000313" key="10">
    <source>
        <dbReference type="EMBL" id="EKU95866.1"/>
    </source>
</evidence>
<dbReference type="RefSeq" id="WP_007000859.1">
    <property type="nucleotide sequence ID" value="NZ_JH992955.1"/>
</dbReference>
<keyword evidence="6 8" id="KW-0472">Membrane</keyword>
<feature type="transmembrane region" description="Helical" evidence="8">
    <location>
        <begin position="39"/>
        <end position="56"/>
    </location>
</feature>
<keyword evidence="4 8" id="KW-0812">Transmembrane</keyword>
<reference evidence="10 11" key="1">
    <citation type="submission" date="2012-09" db="EMBL/GenBank/DDBJ databases">
        <title>The Genome Sequence of Actinobaculum massiliae ACS-171-V-COL2.</title>
        <authorList>
            <consortium name="The Broad Institute Genome Sequencing Platform"/>
            <person name="Earl A."/>
            <person name="Ward D."/>
            <person name="Feldgarden M."/>
            <person name="Gevers D."/>
            <person name="Saerens B."/>
            <person name="Vaneechoutte M."/>
            <person name="Walker B."/>
            <person name="Young S.K."/>
            <person name="Zeng Q."/>
            <person name="Gargeya S."/>
            <person name="Fitzgerald M."/>
            <person name="Haas B."/>
            <person name="Abouelleil A."/>
            <person name="Alvarado L."/>
            <person name="Arachchi H.M."/>
            <person name="Berlin A."/>
            <person name="Chapman S.B."/>
            <person name="Goldberg J."/>
            <person name="Griggs A."/>
            <person name="Gujja S."/>
            <person name="Hansen M."/>
            <person name="Howarth C."/>
            <person name="Imamovic A."/>
            <person name="Larimer J."/>
            <person name="McCowen C."/>
            <person name="Montmayeur A."/>
            <person name="Murphy C."/>
            <person name="Neiman D."/>
            <person name="Pearson M."/>
            <person name="Priest M."/>
            <person name="Roberts A."/>
            <person name="Saif S."/>
            <person name="Shea T."/>
            <person name="Sisk P."/>
            <person name="Sykes S."/>
            <person name="Wortman J."/>
            <person name="Nusbaum C."/>
            <person name="Birren B."/>
        </authorList>
    </citation>
    <scope>NUCLEOTIDE SEQUENCE [LARGE SCALE GENOMIC DNA]</scope>
    <source>
        <strain evidence="11">ACS-171-V-Col2</strain>
    </source>
</reference>
<evidence type="ECO:0000313" key="11">
    <source>
        <dbReference type="Proteomes" id="UP000009888"/>
    </source>
</evidence>